<dbReference type="GO" id="GO:0009307">
    <property type="term" value="P:DNA restriction-modification system"/>
    <property type="evidence" value="ECO:0007669"/>
    <property type="project" value="UniProtKB-KW"/>
</dbReference>
<keyword evidence="5" id="KW-0540">Nuclease</keyword>
<dbReference type="PANTHER" id="PTHR43140:SF1">
    <property type="entry name" value="TYPE I RESTRICTION ENZYME ECOKI SPECIFICITY SUBUNIT"/>
    <property type="match status" value="1"/>
</dbReference>
<reference evidence="5 6" key="1">
    <citation type="journal article" date="2019" name="Nat. Med.">
        <title>A library of human gut bacterial isolates paired with longitudinal multiomics data enables mechanistic microbiome research.</title>
        <authorList>
            <person name="Poyet M."/>
            <person name="Groussin M."/>
            <person name="Gibbons S.M."/>
            <person name="Avila-Pacheco J."/>
            <person name="Jiang X."/>
            <person name="Kearney S.M."/>
            <person name="Perrotta A.R."/>
            <person name="Berdy B."/>
            <person name="Zhao S."/>
            <person name="Lieberman T.D."/>
            <person name="Swanson P.K."/>
            <person name="Smith M."/>
            <person name="Roesemann S."/>
            <person name="Alexander J.E."/>
            <person name="Rich S.A."/>
            <person name="Livny J."/>
            <person name="Vlamakis H."/>
            <person name="Clish C."/>
            <person name="Bullock K."/>
            <person name="Deik A."/>
            <person name="Scott J."/>
            <person name="Pierce K.A."/>
            <person name="Xavier R.J."/>
            <person name="Alm E.J."/>
        </authorList>
    </citation>
    <scope>NUCLEOTIDE SEQUENCE [LARGE SCALE GENOMIC DNA]</scope>
    <source>
        <strain evidence="5 6">BIOML-A98</strain>
    </source>
</reference>
<dbReference type="CDD" id="cd17524">
    <property type="entry name" value="RMtype1_S_EcoUTORF5051P-TRD2-CR2_like"/>
    <property type="match status" value="1"/>
</dbReference>
<evidence type="ECO:0000256" key="1">
    <source>
        <dbReference type="ARBA" id="ARBA00010923"/>
    </source>
</evidence>
<dbReference type="GO" id="GO:0004519">
    <property type="term" value="F:endonuclease activity"/>
    <property type="evidence" value="ECO:0007669"/>
    <property type="project" value="UniProtKB-KW"/>
</dbReference>
<dbReference type="Gene3D" id="3.90.220.20">
    <property type="entry name" value="DNA methylase specificity domains"/>
    <property type="match status" value="2"/>
</dbReference>
<keyword evidence="5" id="KW-0378">Hydrolase</keyword>
<gene>
    <name evidence="5" type="ORF">GAY12_07795</name>
</gene>
<dbReference type="PANTHER" id="PTHR43140">
    <property type="entry name" value="TYPE-1 RESTRICTION ENZYME ECOKI SPECIFICITY PROTEIN"/>
    <property type="match status" value="1"/>
</dbReference>
<dbReference type="InterPro" id="IPR044946">
    <property type="entry name" value="Restrct_endonuc_typeI_TRD_sf"/>
</dbReference>
<protein>
    <submittedName>
        <fullName evidence="5">Restriction endonuclease subunit S</fullName>
    </submittedName>
</protein>
<evidence type="ECO:0000256" key="2">
    <source>
        <dbReference type="ARBA" id="ARBA00022747"/>
    </source>
</evidence>
<comment type="similarity">
    <text evidence="1">Belongs to the type-I restriction system S methylase family.</text>
</comment>
<evidence type="ECO:0000256" key="3">
    <source>
        <dbReference type="ARBA" id="ARBA00023125"/>
    </source>
</evidence>
<dbReference type="EMBL" id="WDAL01000012">
    <property type="protein sequence ID" value="KAB6637050.1"/>
    <property type="molecule type" value="Genomic_DNA"/>
</dbReference>
<dbReference type="Pfam" id="PF01420">
    <property type="entry name" value="Methylase_S"/>
    <property type="match status" value="2"/>
</dbReference>
<dbReference type="SUPFAM" id="SSF116734">
    <property type="entry name" value="DNA methylase specificity domain"/>
    <property type="match status" value="2"/>
</dbReference>
<feature type="domain" description="Type I restriction modification DNA specificity" evidence="4">
    <location>
        <begin position="3"/>
        <end position="180"/>
    </location>
</feature>
<organism evidence="5 6">
    <name type="scientific">Phocaeicola vulgatus</name>
    <name type="common">Bacteroides vulgatus</name>
    <dbReference type="NCBI Taxonomy" id="821"/>
    <lineage>
        <taxon>Bacteria</taxon>
        <taxon>Pseudomonadati</taxon>
        <taxon>Bacteroidota</taxon>
        <taxon>Bacteroidia</taxon>
        <taxon>Bacteroidales</taxon>
        <taxon>Bacteroidaceae</taxon>
        <taxon>Phocaeicola</taxon>
    </lineage>
</organism>
<dbReference type="AlphaFoldDB" id="A0A833I8Z3"/>
<dbReference type="GO" id="GO:0003677">
    <property type="term" value="F:DNA binding"/>
    <property type="evidence" value="ECO:0007669"/>
    <property type="project" value="UniProtKB-KW"/>
</dbReference>
<accession>A0A833I8Z3</accession>
<sequence length="414" mass="47350">MLPNGWEWCNLEDIVCELKYGTSEKSLSVGKIAVLRMGNITNVGTIDYSNLVYSSNNEDIKLYSLEKDDLLFNRTNSSEWVGKTAIYKKEQPAIYAGYLIRIRPILIFSDYLNTVMNSSYYRNWCYNVKTDAVNQSNINAQKLSQLMIPIPPLKEQERIVVEVAKWISLIDTIKNSKEDLQTTIKQAKSKILNLAIHGKLVPQDPNDEPAIELLKRINPDFTPCDNGHYTFDVPSGWITTNLGSIFNVVSAKRILKSDWKHSGVPFYRAREIAKLSIYGLVDNELYISEEHYNSLKEKFPVPKASDIMISAVGTIGKCYIVKESDKFYYKDASVLCLCNDYQINAKYIYHIMRSEYMLKQMYDNSKGTTVDTITIEKAKQYILPLPPLAEQQRIVAKIEETFSIFDGIQNSLEA</sequence>
<evidence type="ECO:0000313" key="6">
    <source>
        <dbReference type="Proteomes" id="UP000462015"/>
    </source>
</evidence>
<keyword evidence="5" id="KW-0255">Endonuclease</keyword>
<dbReference type="InterPro" id="IPR051212">
    <property type="entry name" value="Type-I_RE_S_subunit"/>
</dbReference>
<dbReference type="InterPro" id="IPR000055">
    <property type="entry name" value="Restrct_endonuc_typeI_TRD"/>
</dbReference>
<keyword evidence="3" id="KW-0238">DNA-binding</keyword>
<evidence type="ECO:0000259" key="4">
    <source>
        <dbReference type="Pfam" id="PF01420"/>
    </source>
</evidence>
<name>A0A833I8Z3_PHOVU</name>
<dbReference type="Proteomes" id="UP000462015">
    <property type="component" value="Unassembled WGS sequence"/>
</dbReference>
<evidence type="ECO:0000313" key="5">
    <source>
        <dbReference type="EMBL" id="KAB6637050.1"/>
    </source>
</evidence>
<proteinExistence type="inferred from homology"/>
<keyword evidence="2" id="KW-0680">Restriction system</keyword>
<comment type="caution">
    <text evidence="5">The sequence shown here is derived from an EMBL/GenBank/DDBJ whole genome shotgun (WGS) entry which is preliminary data.</text>
</comment>
<dbReference type="RefSeq" id="WP_394813553.1">
    <property type="nucleotide sequence ID" value="NZ_JAKKXM010000004.1"/>
</dbReference>
<feature type="domain" description="Type I restriction modification DNA specificity" evidence="4">
    <location>
        <begin position="234"/>
        <end position="404"/>
    </location>
</feature>